<organism evidence="3 4">
    <name type="scientific">Carbonactinospora thermoautotrophica</name>
    <dbReference type="NCBI Taxonomy" id="1469144"/>
    <lineage>
        <taxon>Bacteria</taxon>
        <taxon>Bacillati</taxon>
        <taxon>Actinomycetota</taxon>
        <taxon>Actinomycetes</taxon>
        <taxon>Kitasatosporales</taxon>
        <taxon>Carbonactinosporaceae</taxon>
        <taxon>Carbonactinospora</taxon>
    </lineage>
</organism>
<sequence length="319" mass="34828">MGKKARRAAAARDVHTTAEVPVVGPREPCPCGSGKRYKVCHGKERTRSSQALVHRPFEGLANECDWVALREIVPAATAKLTPAPEYAEHEIVAATILPMAWPALRRQNGVVMLGLQTRSNSGDVSRDIADALVKAVALEPGSPVEPGELPGPGPRLQDVLDPKAPLQVIVHERFDFWLEDDVQMTPEISAALERANAAIVPTARLASVEAAYWCQARERNHLRWVLPHPENELLDALARLHAAGALGLGEGTRFVGSFRAHGLVVPVWDLPSGMSVEDVEEPAQEFERRLGEALAVDKPLTAEERRARNGLLSRQLTLR</sequence>
<reference evidence="4" key="2">
    <citation type="submission" date="2015-02" db="EMBL/GenBank/DDBJ databases">
        <title>Physiological reanalysis, assessment of diazotrophy, and genome sequences of multiple isolates of Streptomyces thermoautotrophicus.</title>
        <authorList>
            <person name="MacKellar D.C."/>
            <person name="Lieber L."/>
            <person name="Norman J."/>
            <person name="Bolger A."/>
            <person name="Tobin C."/>
            <person name="Murray J.W."/>
            <person name="Friesen M."/>
            <person name="Prell J."/>
        </authorList>
    </citation>
    <scope>NUCLEOTIDE SEQUENCE [LARGE SCALE GENOMIC DNA]</scope>
    <source>
        <strain evidence="4">UBT1</strain>
    </source>
</reference>
<gene>
    <name evidence="2" type="ORF">TH66_21125</name>
    <name evidence="3" type="ORF">TR74_05895</name>
</gene>
<evidence type="ECO:0000259" key="1">
    <source>
        <dbReference type="Pfam" id="PF19348"/>
    </source>
</evidence>
<evidence type="ECO:0000313" key="3">
    <source>
        <dbReference type="EMBL" id="KWX10062.1"/>
    </source>
</evidence>
<dbReference type="Pfam" id="PF19348">
    <property type="entry name" value="DUF5926"/>
    <property type="match status" value="1"/>
</dbReference>
<dbReference type="EMBL" id="JYIJ01000019">
    <property type="protein sequence ID" value="KWW98292.1"/>
    <property type="molecule type" value="Genomic_DNA"/>
</dbReference>
<dbReference type="Gene3D" id="3.10.450.50">
    <property type="match status" value="1"/>
</dbReference>
<dbReference type="EMBL" id="JYIK01000636">
    <property type="protein sequence ID" value="KWX10062.1"/>
    <property type="molecule type" value="Genomic_DNA"/>
</dbReference>
<dbReference type="Proteomes" id="UP000070659">
    <property type="component" value="Unassembled WGS sequence"/>
</dbReference>
<protein>
    <submittedName>
        <fullName evidence="3">Topoisomerase II</fullName>
    </submittedName>
</protein>
<dbReference type="Pfam" id="PF02810">
    <property type="entry name" value="SEC-C"/>
    <property type="match status" value="1"/>
</dbReference>
<dbReference type="RefSeq" id="WP_067071621.1">
    <property type="nucleotide sequence ID" value="NZ_CP171739.1"/>
</dbReference>
<dbReference type="InterPro" id="IPR045970">
    <property type="entry name" value="DUF5926"/>
</dbReference>
<comment type="caution">
    <text evidence="3">The sequence shown here is derived from an EMBL/GenBank/DDBJ whole genome shotgun (WGS) entry which is preliminary data.</text>
</comment>
<dbReference type="Proteomes" id="UP000070598">
    <property type="component" value="Unassembled WGS sequence"/>
</dbReference>
<proteinExistence type="predicted"/>
<evidence type="ECO:0000313" key="5">
    <source>
        <dbReference type="Proteomes" id="UP000070659"/>
    </source>
</evidence>
<keyword evidence="3" id="KW-0413">Isomerase</keyword>
<feature type="domain" description="DUF5926" evidence="1">
    <location>
        <begin position="56"/>
        <end position="319"/>
    </location>
</feature>
<dbReference type="SUPFAM" id="SSF103642">
    <property type="entry name" value="Sec-C motif"/>
    <property type="match status" value="1"/>
</dbReference>
<evidence type="ECO:0000313" key="4">
    <source>
        <dbReference type="Proteomes" id="UP000070598"/>
    </source>
</evidence>
<name>A0A132NK23_9ACTN</name>
<dbReference type="AlphaFoldDB" id="A0A132NK23"/>
<evidence type="ECO:0000313" key="2">
    <source>
        <dbReference type="EMBL" id="KWW98292.1"/>
    </source>
</evidence>
<dbReference type="PATRIC" id="fig|1469144.8.peg.850"/>
<dbReference type="InterPro" id="IPR004027">
    <property type="entry name" value="SEC_C_motif"/>
</dbReference>
<reference evidence="3 5" key="1">
    <citation type="submission" date="2015-02" db="EMBL/GenBank/DDBJ databases">
        <title>Physiological reanalysis, assessment of diazotrophy, and genome sequences of multiple isolates of Streptomyces thermoautotrophicus.</title>
        <authorList>
            <person name="MacKellar D.C."/>
            <person name="Lieber L."/>
            <person name="Norman J."/>
            <person name="Bolger A."/>
            <person name="Tobin C."/>
            <person name="Murray J.W."/>
            <person name="Prell J."/>
        </authorList>
    </citation>
    <scope>NUCLEOTIDE SEQUENCE [LARGE SCALE GENOMIC DNA]</scope>
    <source>
        <strain evidence="3 5">UBT1</strain>
    </source>
</reference>
<dbReference type="GO" id="GO:0016853">
    <property type="term" value="F:isomerase activity"/>
    <property type="evidence" value="ECO:0007669"/>
    <property type="project" value="UniProtKB-KW"/>
</dbReference>
<accession>A0A132NK23</accession>